<protein>
    <submittedName>
        <fullName evidence="7">Glycosyl transferase-related protein</fullName>
    </submittedName>
</protein>
<dbReference type="Pfam" id="PF00535">
    <property type="entry name" value="Glycos_transf_2"/>
    <property type="match status" value="1"/>
</dbReference>
<accession>A0A225EEM3</accession>
<sequence>MISFVIPAHNEERHLGTTLAALFASAQAVGEPFEVIVVNDTSTDHTRAIAEAGGARVVDVTHRHIALTRNTGARASVGEVLFFVDADTQANPAAIRAGLRAIRAGAIGGGCAFRYDGPVPLWAKIVHPIGIEAARLLKLVGGCFLFCRREAFTAVGGFSERYRVGEDVAFVNDLKRRGRFVVPREMVTTSNRKLDRMKPRAAISLLLRFAARGPDMHFTQEELDLWYGPAARD</sequence>
<dbReference type="InterPro" id="IPR001173">
    <property type="entry name" value="Glyco_trans_2-like"/>
</dbReference>
<dbReference type="GO" id="GO:0005886">
    <property type="term" value="C:plasma membrane"/>
    <property type="evidence" value="ECO:0007669"/>
    <property type="project" value="UniProtKB-SubCell"/>
</dbReference>
<keyword evidence="3" id="KW-0328">Glycosyltransferase</keyword>
<dbReference type="AlphaFoldDB" id="A0A225EEM3"/>
<keyword evidence="4 7" id="KW-0808">Transferase</keyword>
<comment type="subcellular location">
    <subcellularLocation>
        <location evidence="1">Cell membrane</location>
    </subcellularLocation>
</comment>
<evidence type="ECO:0000256" key="3">
    <source>
        <dbReference type="ARBA" id="ARBA00022676"/>
    </source>
</evidence>
<evidence type="ECO:0000256" key="5">
    <source>
        <dbReference type="ARBA" id="ARBA00023136"/>
    </source>
</evidence>
<reference evidence="8" key="1">
    <citation type="submission" date="2017-06" db="EMBL/GenBank/DDBJ databases">
        <title>Genome analysis of Fimbriiglobus ruber SP5, the first member of the order Planctomycetales with confirmed chitinolytic capability.</title>
        <authorList>
            <person name="Ravin N.V."/>
            <person name="Rakitin A.L."/>
            <person name="Ivanova A.A."/>
            <person name="Beletsky A.V."/>
            <person name="Kulichevskaya I.S."/>
            <person name="Mardanov A.V."/>
            <person name="Dedysh S.N."/>
        </authorList>
    </citation>
    <scope>NUCLEOTIDE SEQUENCE [LARGE SCALE GENOMIC DNA]</scope>
    <source>
        <strain evidence="8">SP5</strain>
    </source>
</reference>
<gene>
    <name evidence="7" type="ORF">FRUB_00436</name>
</gene>
<dbReference type="RefSeq" id="WP_088251930.1">
    <property type="nucleotide sequence ID" value="NZ_NIDE01000001.1"/>
</dbReference>
<keyword evidence="8" id="KW-1185">Reference proteome</keyword>
<evidence type="ECO:0000256" key="1">
    <source>
        <dbReference type="ARBA" id="ARBA00004236"/>
    </source>
</evidence>
<proteinExistence type="predicted"/>
<feature type="domain" description="Glycosyltransferase 2-like" evidence="6">
    <location>
        <begin position="3"/>
        <end position="123"/>
    </location>
</feature>
<evidence type="ECO:0000313" key="7">
    <source>
        <dbReference type="EMBL" id="OWK46737.1"/>
    </source>
</evidence>
<dbReference type="GO" id="GO:0016757">
    <property type="term" value="F:glycosyltransferase activity"/>
    <property type="evidence" value="ECO:0007669"/>
    <property type="project" value="UniProtKB-KW"/>
</dbReference>
<dbReference type="PANTHER" id="PTHR43646">
    <property type="entry name" value="GLYCOSYLTRANSFERASE"/>
    <property type="match status" value="1"/>
</dbReference>
<evidence type="ECO:0000256" key="2">
    <source>
        <dbReference type="ARBA" id="ARBA00022475"/>
    </source>
</evidence>
<dbReference type="Gene3D" id="3.90.550.10">
    <property type="entry name" value="Spore Coat Polysaccharide Biosynthesis Protein SpsA, Chain A"/>
    <property type="match status" value="1"/>
</dbReference>
<dbReference type="SUPFAM" id="SSF53448">
    <property type="entry name" value="Nucleotide-diphospho-sugar transferases"/>
    <property type="match status" value="1"/>
</dbReference>
<dbReference type="OrthoDB" id="9806525at2"/>
<comment type="caution">
    <text evidence="7">The sequence shown here is derived from an EMBL/GenBank/DDBJ whole genome shotgun (WGS) entry which is preliminary data.</text>
</comment>
<dbReference type="EMBL" id="NIDE01000001">
    <property type="protein sequence ID" value="OWK46737.1"/>
    <property type="molecule type" value="Genomic_DNA"/>
</dbReference>
<dbReference type="InterPro" id="IPR029044">
    <property type="entry name" value="Nucleotide-diphossugar_trans"/>
</dbReference>
<dbReference type="Proteomes" id="UP000214646">
    <property type="component" value="Unassembled WGS sequence"/>
</dbReference>
<dbReference type="PANTHER" id="PTHR43646:SF2">
    <property type="entry name" value="GLYCOSYLTRANSFERASE 2-LIKE DOMAIN-CONTAINING PROTEIN"/>
    <property type="match status" value="1"/>
</dbReference>
<keyword evidence="2" id="KW-1003">Cell membrane</keyword>
<evidence type="ECO:0000256" key="4">
    <source>
        <dbReference type="ARBA" id="ARBA00022679"/>
    </source>
</evidence>
<keyword evidence="5" id="KW-0472">Membrane</keyword>
<name>A0A225EEM3_9BACT</name>
<evidence type="ECO:0000259" key="6">
    <source>
        <dbReference type="Pfam" id="PF00535"/>
    </source>
</evidence>
<evidence type="ECO:0000313" key="8">
    <source>
        <dbReference type="Proteomes" id="UP000214646"/>
    </source>
</evidence>
<organism evidence="7 8">
    <name type="scientific">Fimbriiglobus ruber</name>
    <dbReference type="NCBI Taxonomy" id="1908690"/>
    <lineage>
        <taxon>Bacteria</taxon>
        <taxon>Pseudomonadati</taxon>
        <taxon>Planctomycetota</taxon>
        <taxon>Planctomycetia</taxon>
        <taxon>Gemmatales</taxon>
        <taxon>Gemmataceae</taxon>
        <taxon>Fimbriiglobus</taxon>
    </lineage>
</organism>